<evidence type="ECO:0008006" key="4">
    <source>
        <dbReference type="Google" id="ProtNLM"/>
    </source>
</evidence>
<name>A0ABD2KMY7_9BILA</name>
<keyword evidence="3" id="KW-1185">Reference proteome</keyword>
<accession>A0ABD2KMY7</accession>
<dbReference type="AlphaFoldDB" id="A0ABD2KMY7"/>
<dbReference type="EMBL" id="JBICBT010000725">
    <property type="protein sequence ID" value="KAL3103794.1"/>
    <property type="molecule type" value="Genomic_DNA"/>
</dbReference>
<sequence length="386" mass="44207">MKRHSDGCFTETSKKGKFSKRLPIELLWELIMCIPMMRLFDGSAEKKRWLSMIDPINWQFEVVRQSRKNEHNAFKNRLAMLNEKFNQTCELRKVPFDNEQLLSAVFRIKDQLLMEQYFAEILQYLCFSRFNRGVVTDNFSVASPLINSIVNGKLCGQLIDFILCSPNPFCIRKRICVGVMLPKDLPTCLNQTACEMNRNGILPQIRSDGNTVYLLFNAHLMKKVGYISMFYHVKGRVNVGVNEFKLKMDGLPIKSVRQFKKRKPKQSRRVNVGVNELELKMDGLTIKSGTNSEQMPDENAQPFDHSMNSTSALLPTNIGAGGTHISFGTAFASEFLTDAKNRLNAKIEEIEARILYFLARDSKLKALNQLGAEIEREVNVLENMFP</sequence>
<protein>
    <recommendedName>
        <fullName evidence="4">F-box domain-containing protein</fullName>
    </recommendedName>
</protein>
<feature type="coiled-coil region" evidence="1">
    <location>
        <begin position="333"/>
        <end position="384"/>
    </location>
</feature>
<dbReference type="Proteomes" id="UP001620626">
    <property type="component" value="Unassembled WGS sequence"/>
</dbReference>
<evidence type="ECO:0000256" key="1">
    <source>
        <dbReference type="SAM" id="Coils"/>
    </source>
</evidence>
<proteinExistence type="predicted"/>
<gene>
    <name evidence="2" type="ORF">niasHT_020823</name>
</gene>
<comment type="caution">
    <text evidence="2">The sequence shown here is derived from an EMBL/GenBank/DDBJ whole genome shotgun (WGS) entry which is preliminary data.</text>
</comment>
<evidence type="ECO:0000313" key="2">
    <source>
        <dbReference type="EMBL" id="KAL3103794.1"/>
    </source>
</evidence>
<reference evidence="2 3" key="1">
    <citation type="submission" date="2024-10" db="EMBL/GenBank/DDBJ databases">
        <authorList>
            <person name="Kim D."/>
        </authorList>
    </citation>
    <scope>NUCLEOTIDE SEQUENCE [LARGE SCALE GENOMIC DNA]</scope>
    <source>
        <strain evidence="2">BH-2024</strain>
    </source>
</reference>
<evidence type="ECO:0000313" key="3">
    <source>
        <dbReference type="Proteomes" id="UP001620626"/>
    </source>
</evidence>
<keyword evidence="1" id="KW-0175">Coiled coil</keyword>
<organism evidence="2 3">
    <name type="scientific">Heterodera trifolii</name>
    <dbReference type="NCBI Taxonomy" id="157864"/>
    <lineage>
        <taxon>Eukaryota</taxon>
        <taxon>Metazoa</taxon>
        <taxon>Ecdysozoa</taxon>
        <taxon>Nematoda</taxon>
        <taxon>Chromadorea</taxon>
        <taxon>Rhabditida</taxon>
        <taxon>Tylenchina</taxon>
        <taxon>Tylenchomorpha</taxon>
        <taxon>Tylenchoidea</taxon>
        <taxon>Heteroderidae</taxon>
        <taxon>Heteroderinae</taxon>
        <taxon>Heterodera</taxon>
    </lineage>
</organism>